<dbReference type="GeneID" id="33315600"/>
<dbReference type="EMBL" id="CP015102">
    <property type="protein sequence ID" value="ASJ06716.1"/>
    <property type="molecule type" value="Genomic_DNA"/>
</dbReference>
<accession>A0A218P7F6</accession>
<dbReference type="Proteomes" id="UP000197418">
    <property type="component" value="Chromosome"/>
</dbReference>
<dbReference type="AlphaFoldDB" id="A0A218P7F6"/>
<dbReference type="OrthoDB" id="98427at2157"/>
<dbReference type="RefSeq" id="WP_088853971.1">
    <property type="nucleotide sequence ID" value="NZ_CP015102.1"/>
</dbReference>
<sequence length="253" mass="27741">MRRAYLGLLIAFIVFAAGCIFGGSSQTGTPSTTTSSSLPFTAEELKNAITGLKSYEYAVRVDSYNGTKLAAQLFTNGSVDFERKLKSVLTFSNTTSGGGAYYRSYYYTTARGYAAYFDRNGTVSWEASCYGPGQGPGFNSTSLDWLSDIISVDGVKVVEKDEYYIVYANETGGTAGNNQITAYKTEVVVKLTKELIPVEVNTTVHYKRDGFDWVDVTRMVISRPNAAKVEPPEELVSYLEKQGISLEEFLKGC</sequence>
<keyword evidence="2" id="KW-1185">Reference proteome</keyword>
<dbReference type="PROSITE" id="PS51257">
    <property type="entry name" value="PROKAR_LIPOPROTEIN"/>
    <property type="match status" value="1"/>
</dbReference>
<evidence type="ECO:0000313" key="1">
    <source>
        <dbReference type="EMBL" id="ASJ06716.1"/>
    </source>
</evidence>
<reference evidence="1 2" key="1">
    <citation type="submission" date="2016-04" db="EMBL/GenBank/DDBJ databases">
        <title>Complete genome sequence of Thermococcus pacificus type strain P4.</title>
        <authorList>
            <person name="Oger P.M."/>
        </authorList>
    </citation>
    <scope>NUCLEOTIDE SEQUENCE [LARGE SCALE GENOMIC DNA]</scope>
    <source>
        <strain evidence="1 2">P-4</strain>
    </source>
</reference>
<organism evidence="1 2">
    <name type="scientific">Thermococcus pacificus</name>
    <dbReference type="NCBI Taxonomy" id="71998"/>
    <lineage>
        <taxon>Archaea</taxon>
        <taxon>Methanobacteriati</taxon>
        <taxon>Methanobacteriota</taxon>
        <taxon>Thermococci</taxon>
        <taxon>Thermococcales</taxon>
        <taxon>Thermococcaceae</taxon>
        <taxon>Thermococcus</taxon>
    </lineage>
</organism>
<gene>
    <name evidence="1" type="ORF">A3L08_04980</name>
</gene>
<proteinExistence type="predicted"/>
<name>A0A218P7F6_9EURY</name>
<protein>
    <submittedName>
        <fullName evidence="1">Uncharacterized protein</fullName>
    </submittedName>
</protein>
<dbReference type="KEGG" id="tpaf:A3L08_04980"/>
<evidence type="ECO:0000313" key="2">
    <source>
        <dbReference type="Proteomes" id="UP000197418"/>
    </source>
</evidence>